<dbReference type="Proteomes" id="UP000000600">
    <property type="component" value="Unassembled WGS sequence"/>
</dbReference>
<gene>
    <name evidence="1" type="ORF">GSPATT00036554001</name>
</gene>
<dbReference type="AlphaFoldDB" id="A0CAF7"/>
<evidence type="ECO:0000313" key="2">
    <source>
        <dbReference type="Proteomes" id="UP000000600"/>
    </source>
</evidence>
<dbReference type="GeneID" id="5020956"/>
<dbReference type="KEGG" id="ptm:GSPATT00036554001"/>
<organism evidence="1 2">
    <name type="scientific">Paramecium tetraurelia</name>
    <dbReference type="NCBI Taxonomy" id="5888"/>
    <lineage>
        <taxon>Eukaryota</taxon>
        <taxon>Sar</taxon>
        <taxon>Alveolata</taxon>
        <taxon>Ciliophora</taxon>
        <taxon>Intramacronucleata</taxon>
        <taxon>Oligohymenophorea</taxon>
        <taxon>Peniculida</taxon>
        <taxon>Parameciidae</taxon>
        <taxon>Paramecium</taxon>
    </lineage>
</organism>
<dbReference type="RefSeq" id="XP_001435171.1">
    <property type="nucleotide sequence ID" value="XM_001435134.1"/>
</dbReference>
<dbReference type="EMBL" id="CT868054">
    <property type="protein sequence ID" value="CAK67774.1"/>
    <property type="molecule type" value="Genomic_DNA"/>
</dbReference>
<protein>
    <submittedName>
        <fullName evidence="1">Uncharacterized protein</fullName>
    </submittedName>
</protein>
<dbReference type="InParanoid" id="A0CAF7"/>
<sequence length="85" mass="10153">MKKIEIFQVQKNKAREKQKHKEFSKSSELELISYIDEQCQVIEILGRVFDYHNLKVFQLNPKSSEKCQQVNRIAIFLLSTQQDCY</sequence>
<reference evidence="1 2" key="1">
    <citation type="journal article" date="2006" name="Nature">
        <title>Global trends of whole-genome duplications revealed by the ciliate Paramecium tetraurelia.</title>
        <authorList>
            <consortium name="Genoscope"/>
            <person name="Aury J.-M."/>
            <person name="Jaillon O."/>
            <person name="Duret L."/>
            <person name="Noel B."/>
            <person name="Jubin C."/>
            <person name="Porcel B.M."/>
            <person name="Segurens B."/>
            <person name="Daubin V."/>
            <person name="Anthouard V."/>
            <person name="Aiach N."/>
            <person name="Arnaiz O."/>
            <person name="Billaut A."/>
            <person name="Beisson J."/>
            <person name="Blanc I."/>
            <person name="Bouhouche K."/>
            <person name="Camara F."/>
            <person name="Duharcourt S."/>
            <person name="Guigo R."/>
            <person name="Gogendeau D."/>
            <person name="Katinka M."/>
            <person name="Keller A.-M."/>
            <person name="Kissmehl R."/>
            <person name="Klotz C."/>
            <person name="Koll F."/>
            <person name="Le Moue A."/>
            <person name="Lepere C."/>
            <person name="Malinsky S."/>
            <person name="Nowacki M."/>
            <person name="Nowak J.K."/>
            <person name="Plattner H."/>
            <person name="Poulain J."/>
            <person name="Ruiz F."/>
            <person name="Serrano V."/>
            <person name="Zagulski M."/>
            <person name="Dessen P."/>
            <person name="Betermier M."/>
            <person name="Weissenbach J."/>
            <person name="Scarpelli C."/>
            <person name="Schachter V."/>
            <person name="Sperling L."/>
            <person name="Meyer E."/>
            <person name="Cohen J."/>
            <person name="Wincker P."/>
        </authorList>
    </citation>
    <scope>NUCLEOTIDE SEQUENCE [LARGE SCALE GENOMIC DNA]</scope>
    <source>
        <strain evidence="1 2">Stock d4-2</strain>
    </source>
</reference>
<dbReference type="HOGENOM" id="CLU_2517430_0_0_1"/>
<proteinExistence type="predicted"/>
<accession>A0CAF7</accession>
<name>A0CAF7_PARTE</name>
<keyword evidence="2" id="KW-1185">Reference proteome</keyword>
<evidence type="ECO:0000313" key="1">
    <source>
        <dbReference type="EMBL" id="CAK67774.1"/>
    </source>
</evidence>